<evidence type="ECO:0000313" key="3">
    <source>
        <dbReference type="EMBL" id="KDQ18976.1"/>
    </source>
</evidence>
<name>A0A067N5D0_BOTB1</name>
<dbReference type="AlphaFoldDB" id="A0A067N5D0"/>
<dbReference type="OrthoDB" id="3260094at2759"/>
<keyword evidence="4" id="KW-1185">Reference proteome</keyword>
<keyword evidence="1" id="KW-1133">Transmembrane helix</keyword>
<gene>
    <name evidence="3" type="ORF">BOTBODRAFT_88783</name>
</gene>
<dbReference type="PANTHER" id="PTHR38248:SF2">
    <property type="entry name" value="FUNK1 11"/>
    <property type="match status" value="1"/>
</dbReference>
<feature type="non-terminal residue" evidence="3">
    <location>
        <position position="1"/>
    </location>
</feature>
<keyword evidence="1" id="KW-0472">Membrane</keyword>
<feature type="non-terminal residue" evidence="3">
    <location>
        <position position="123"/>
    </location>
</feature>
<proteinExistence type="predicted"/>
<evidence type="ECO:0000313" key="4">
    <source>
        <dbReference type="Proteomes" id="UP000027195"/>
    </source>
</evidence>
<protein>
    <recommendedName>
        <fullName evidence="2">Fungal-type protein kinase domain-containing protein</fullName>
    </recommendedName>
</protein>
<feature type="domain" description="Fungal-type protein kinase" evidence="2">
    <location>
        <begin position="4"/>
        <end position="123"/>
    </location>
</feature>
<keyword evidence="1" id="KW-0812">Transmembrane</keyword>
<feature type="transmembrane region" description="Helical" evidence="1">
    <location>
        <begin position="48"/>
        <end position="68"/>
    </location>
</feature>
<reference evidence="4" key="1">
    <citation type="journal article" date="2014" name="Proc. Natl. Acad. Sci. U.S.A.">
        <title>Extensive sampling of basidiomycete genomes demonstrates inadequacy of the white-rot/brown-rot paradigm for wood decay fungi.</title>
        <authorList>
            <person name="Riley R."/>
            <person name="Salamov A.A."/>
            <person name="Brown D.W."/>
            <person name="Nagy L.G."/>
            <person name="Floudas D."/>
            <person name="Held B.W."/>
            <person name="Levasseur A."/>
            <person name="Lombard V."/>
            <person name="Morin E."/>
            <person name="Otillar R."/>
            <person name="Lindquist E.A."/>
            <person name="Sun H."/>
            <person name="LaButti K.M."/>
            <person name="Schmutz J."/>
            <person name="Jabbour D."/>
            <person name="Luo H."/>
            <person name="Baker S.E."/>
            <person name="Pisabarro A.G."/>
            <person name="Walton J.D."/>
            <person name="Blanchette R.A."/>
            <person name="Henrissat B."/>
            <person name="Martin F."/>
            <person name="Cullen D."/>
            <person name="Hibbett D.S."/>
            <person name="Grigoriev I.V."/>
        </authorList>
    </citation>
    <scope>NUCLEOTIDE SEQUENCE [LARGE SCALE GENOMIC DNA]</scope>
    <source>
        <strain evidence="4">FD-172 SS1</strain>
    </source>
</reference>
<dbReference type="InParanoid" id="A0A067N5D0"/>
<dbReference type="PANTHER" id="PTHR38248">
    <property type="entry name" value="FUNK1 6"/>
    <property type="match status" value="1"/>
</dbReference>
<dbReference type="Pfam" id="PF17667">
    <property type="entry name" value="Pkinase_fungal"/>
    <property type="match status" value="1"/>
</dbReference>
<organism evidence="3 4">
    <name type="scientific">Botryobasidium botryosum (strain FD-172 SS1)</name>
    <dbReference type="NCBI Taxonomy" id="930990"/>
    <lineage>
        <taxon>Eukaryota</taxon>
        <taxon>Fungi</taxon>
        <taxon>Dikarya</taxon>
        <taxon>Basidiomycota</taxon>
        <taxon>Agaricomycotina</taxon>
        <taxon>Agaricomycetes</taxon>
        <taxon>Cantharellales</taxon>
        <taxon>Botryobasidiaceae</taxon>
        <taxon>Botryobasidium</taxon>
    </lineage>
</organism>
<evidence type="ECO:0000259" key="2">
    <source>
        <dbReference type="Pfam" id="PF17667"/>
    </source>
</evidence>
<accession>A0A067N5D0</accession>
<dbReference type="EMBL" id="KL198020">
    <property type="protein sequence ID" value="KDQ18976.1"/>
    <property type="molecule type" value="Genomic_DNA"/>
</dbReference>
<dbReference type="STRING" id="930990.A0A067N5D0"/>
<dbReference type="InterPro" id="IPR040976">
    <property type="entry name" value="Pkinase_fungal"/>
</dbReference>
<evidence type="ECO:0000256" key="1">
    <source>
        <dbReference type="SAM" id="Phobius"/>
    </source>
</evidence>
<dbReference type="HOGENOM" id="CLU_136555_0_0_1"/>
<dbReference type="Proteomes" id="UP000027195">
    <property type="component" value="Unassembled WGS sequence"/>
</dbReference>
<sequence length="123" mass="14363">NTAKIIRHMSYLVENDPTRRFVFGVTIEDVGMQLWYCDRSGYVTSERFNYIAVCILFFVHAFVSLACAKGHHLGFDASMTRISISEEKREDSIEIEVRERVFCTTRFLYNRYAHHVCGRGTRV</sequence>